<sequence length="126" mass="12972">MNGQAIKAAVVSYQPWEGETFAGVQATITGAPAKAGRPDYFPIEIASGWIADAAREPSGDIAMLLVCRSGIDPVAEEREITGQLIAVVTRIGFLGTPLTLGGAAATLALAPALWALFALTFAAMPS</sequence>
<protein>
    <submittedName>
        <fullName evidence="2">Uncharacterized protein</fullName>
    </submittedName>
</protein>
<evidence type="ECO:0000256" key="1">
    <source>
        <dbReference type="SAM" id="Phobius"/>
    </source>
</evidence>
<dbReference type="EMBL" id="BNAQ01000002">
    <property type="protein sequence ID" value="GHH16132.1"/>
    <property type="molecule type" value="Genomic_DNA"/>
</dbReference>
<organism evidence="2 3">
    <name type="scientific">Sphingomonas glacialis</name>
    <dbReference type="NCBI Taxonomy" id="658225"/>
    <lineage>
        <taxon>Bacteria</taxon>
        <taxon>Pseudomonadati</taxon>
        <taxon>Pseudomonadota</taxon>
        <taxon>Alphaproteobacteria</taxon>
        <taxon>Sphingomonadales</taxon>
        <taxon>Sphingomonadaceae</taxon>
        <taxon>Sphingomonas</taxon>
    </lineage>
</organism>
<keyword evidence="1" id="KW-0472">Membrane</keyword>
<dbReference type="RefSeq" id="WP_189676090.1">
    <property type="nucleotide sequence ID" value="NZ_BNAQ01000002.1"/>
</dbReference>
<accession>A0ABQ3LHS3</accession>
<keyword evidence="3" id="KW-1185">Reference proteome</keyword>
<name>A0ABQ3LHS3_9SPHN</name>
<feature type="transmembrane region" description="Helical" evidence="1">
    <location>
        <begin position="100"/>
        <end position="124"/>
    </location>
</feature>
<keyword evidence="1" id="KW-1133">Transmembrane helix</keyword>
<keyword evidence="1" id="KW-0812">Transmembrane</keyword>
<comment type="caution">
    <text evidence="2">The sequence shown here is derived from an EMBL/GenBank/DDBJ whole genome shotgun (WGS) entry which is preliminary data.</text>
</comment>
<proteinExistence type="predicted"/>
<dbReference type="Proteomes" id="UP000652430">
    <property type="component" value="Unassembled WGS sequence"/>
</dbReference>
<reference evidence="3" key="1">
    <citation type="journal article" date="2019" name="Int. J. Syst. Evol. Microbiol.">
        <title>The Global Catalogue of Microorganisms (GCM) 10K type strain sequencing project: providing services to taxonomists for standard genome sequencing and annotation.</title>
        <authorList>
            <consortium name="The Broad Institute Genomics Platform"/>
            <consortium name="The Broad Institute Genome Sequencing Center for Infectious Disease"/>
            <person name="Wu L."/>
            <person name="Ma J."/>
        </authorList>
    </citation>
    <scope>NUCLEOTIDE SEQUENCE [LARGE SCALE GENOMIC DNA]</scope>
    <source>
        <strain evidence="3">CGMCC 1.8957</strain>
    </source>
</reference>
<gene>
    <name evidence="2" type="ORF">GCM10008023_19790</name>
</gene>
<evidence type="ECO:0000313" key="3">
    <source>
        <dbReference type="Proteomes" id="UP000652430"/>
    </source>
</evidence>
<evidence type="ECO:0000313" key="2">
    <source>
        <dbReference type="EMBL" id="GHH16132.1"/>
    </source>
</evidence>